<feature type="compositionally biased region" description="Low complexity" evidence="7">
    <location>
        <begin position="675"/>
        <end position="693"/>
    </location>
</feature>
<keyword evidence="1" id="KW-0808">Transferase</keyword>
<dbReference type="GO" id="GO:0003964">
    <property type="term" value="F:RNA-directed DNA polymerase activity"/>
    <property type="evidence" value="ECO:0007669"/>
    <property type="project" value="UniProtKB-KW"/>
</dbReference>
<protein>
    <submittedName>
        <fullName evidence="10">Uncharacterized protein</fullName>
    </submittedName>
</protein>
<keyword evidence="2" id="KW-0548">Nucleotidyltransferase</keyword>
<dbReference type="InterPro" id="IPR036397">
    <property type="entry name" value="RNaseH_sf"/>
</dbReference>
<dbReference type="Proteomes" id="UP000663834">
    <property type="component" value="Unassembled WGS sequence"/>
</dbReference>
<dbReference type="PROSITE" id="PS50878">
    <property type="entry name" value="RT_POL"/>
    <property type="match status" value="1"/>
</dbReference>
<evidence type="ECO:0000256" key="5">
    <source>
        <dbReference type="ARBA" id="ARBA00022801"/>
    </source>
</evidence>
<dbReference type="SUPFAM" id="SSF53098">
    <property type="entry name" value="Ribonuclease H-like"/>
    <property type="match status" value="1"/>
</dbReference>
<dbReference type="SUPFAM" id="SSF56672">
    <property type="entry name" value="DNA/RNA polymerases"/>
    <property type="match status" value="1"/>
</dbReference>
<dbReference type="InterPro" id="IPR050951">
    <property type="entry name" value="Retrovirus_Pol_polyprotein"/>
</dbReference>
<dbReference type="Pfam" id="PF00078">
    <property type="entry name" value="RVT_1"/>
    <property type="match status" value="1"/>
</dbReference>
<dbReference type="PROSITE" id="PS50994">
    <property type="entry name" value="INTEGRASE"/>
    <property type="match status" value="1"/>
</dbReference>
<dbReference type="Gene3D" id="3.30.70.270">
    <property type="match status" value="2"/>
</dbReference>
<evidence type="ECO:0000256" key="6">
    <source>
        <dbReference type="ARBA" id="ARBA00022918"/>
    </source>
</evidence>
<dbReference type="Pfam" id="PF00665">
    <property type="entry name" value="rve"/>
    <property type="match status" value="1"/>
</dbReference>
<dbReference type="Gene3D" id="1.10.340.70">
    <property type="match status" value="1"/>
</dbReference>
<dbReference type="AlphaFoldDB" id="A0A815TYQ0"/>
<dbReference type="EMBL" id="CAJNOW010007307">
    <property type="protein sequence ID" value="CAF1510436.1"/>
    <property type="molecule type" value="Genomic_DNA"/>
</dbReference>
<dbReference type="InterPro" id="IPR041588">
    <property type="entry name" value="Integrase_H2C2"/>
</dbReference>
<evidence type="ECO:0000313" key="10">
    <source>
        <dbReference type="EMBL" id="CAF1510436.1"/>
    </source>
</evidence>
<evidence type="ECO:0000256" key="1">
    <source>
        <dbReference type="ARBA" id="ARBA00022679"/>
    </source>
</evidence>
<dbReference type="InterPro" id="IPR041373">
    <property type="entry name" value="RT_RNaseH"/>
</dbReference>
<dbReference type="InterPro" id="IPR043128">
    <property type="entry name" value="Rev_trsase/Diguanyl_cyclase"/>
</dbReference>
<dbReference type="PANTHER" id="PTHR37984:SF5">
    <property type="entry name" value="PROTEIN NYNRIN-LIKE"/>
    <property type="match status" value="1"/>
</dbReference>
<keyword evidence="6" id="KW-0695">RNA-directed DNA polymerase</keyword>
<dbReference type="Gene3D" id="3.10.10.10">
    <property type="entry name" value="HIV Type 1 Reverse Transcriptase, subunit A, domain 1"/>
    <property type="match status" value="1"/>
</dbReference>
<dbReference type="InterPro" id="IPR012337">
    <property type="entry name" value="RNaseH-like_sf"/>
</dbReference>
<organism evidence="10 11">
    <name type="scientific">Rotaria magnacalcarata</name>
    <dbReference type="NCBI Taxonomy" id="392030"/>
    <lineage>
        <taxon>Eukaryota</taxon>
        <taxon>Metazoa</taxon>
        <taxon>Spiralia</taxon>
        <taxon>Gnathifera</taxon>
        <taxon>Rotifera</taxon>
        <taxon>Eurotatoria</taxon>
        <taxon>Bdelloidea</taxon>
        <taxon>Philodinida</taxon>
        <taxon>Philodinidae</taxon>
        <taxon>Rotaria</taxon>
    </lineage>
</organism>
<dbReference type="CDD" id="cd09274">
    <property type="entry name" value="RNase_HI_RT_Ty3"/>
    <property type="match status" value="1"/>
</dbReference>
<dbReference type="FunFam" id="3.10.20.370:FF:000001">
    <property type="entry name" value="Retrovirus-related Pol polyprotein from transposon 17.6-like protein"/>
    <property type="match status" value="1"/>
</dbReference>
<dbReference type="Pfam" id="PF17917">
    <property type="entry name" value="RT_RNaseH"/>
    <property type="match status" value="1"/>
</dbReference>
<dbReference type="PANTHER" id="PTHR37984">
    <property type="entry name" value="PROTEIN CBG26694"/>
    <property type="match status" value="1"/>
</dbReference>
<feature type="compositionally biased region" description="Polar residues" evidence="7">
    <location>
        <begin position="659"/>
        <end position="674"/>
    </location>
</feature>
<gene>
    <name evidence="10" type="ORF">KQP761_LOCUS15129</name>
</gene>
<evidence type="ECO:0000256" key="4">
    <source>
        <dbReference type="ARBA" id="ARBA00022759"/>
    </source>
</evidence>
<feature type="domain" description="Reverse transcriptase" evidence="8">
    <location>
        <begin position="218"/>
        <end position="397"/>
    </location>
</feature>
<dbReference type="Gene3D" id="3.30.420.10">
    <property type="entry name" value="Ribonuclease H-like superfamily/Ribonuclease H"/>
    <property type="match status" value="1"/>
</dbReference>
<dbReference type="FunFam" id="3.30.420.10:FF:000032">
    <property type="entry name" value="Retrovirus-related Pol polyprotein from transposon 297-like Protein"/>
    <property type="match status" value="1"/>
</dbReference>
<keyword evidence="4" id="KW-0255">Endonuclease</keyword>
<evidence type="ECO:0000256" key="3">
    <source>
        <dbReference type="ARBA" id="ARBA00022722"/>
    </source>
</evidence>
<dbReference type="GO" id="GO:0003676">
    <property type="term" value="F:nucleic acid binding"/>
    <property type="evidence" value="ECO:0007669"/>
    <property type="project" value="InterPro"/>
</dbReference>
<dbReference type="InterPro" id="IPR001584">
    <property type="entry name" value="Integrase_cat-core"/>
</dbReference>
<sequence length="1106" mass="126561">MSLQHTITIPPFHEKFISGYVPIKSSNDVLFTPNLALQHTKFVLVPHAILHIRDYHGIISIRNDTHRSKTIPRHTSLGLISQSTEQLNINIIHKQTTNNRNPPSISSSLVSCTHCASQFCNEQELYQHFLICCNKHLLCENKTVDALVKHIKDPTQRMKAYLIIHQYEQLFDDSCVKGINCSPQSAINTGDHPPLATNPRRISTLNRQIINDEVKKMLNSGIISPSTSPWASPVVIVKKHDGSPRFCIDYRKLNSITQKDIYPLPRIDDVIERLNGSHIFSKIDLRSGYFQVPLDNEERNKTAFITHDGLWHFNRLPQGLKNSPSVFQRLMNNTLGSLRWDVCLAYLDDVVIYSRSFNQHLIDLDNICHVLHESNFKLNYNKCSFFQQEISFLGHKISAAGCSPNDDNVRAILQFPVPKSSKAAHSFLQMVGFYRKFIPRFAQISSSLNKFTRKGFSFIWTETEETSFNHLKDAITSPAVLILPDPTKPYTIRTDASRVGIGAVLLQQQTRDDEDVSTIPVYKPVAFASRSLKPAEKRYSTIELETLAIWWSVTKKFRTYIEGQQFTLETDHKPLLSLMKKSYNNARIERWMTTLQEYDMIVKHISGKDNTTADALSRYPVDTPETYYHDTSRVMNSSTQTENVIINVVTTRSMKKQHLPSSDTHVQPTITPFQSITSSTSSTSSTTTTTSTASPGQVISTFFDNDTLSKHQNQDFQIHKIKNTCPLPVNYVIDDYNVLYKVVNRKFGQHINLRYLPASLISNVLSTYHNSTFNGAHFGIKRTFYKIRDRFYWPNMYKDIEKHILSCFNCRQNKTSRRKPDGHLQSIEPPRGVWERLAMDYVGPVPQSKSGKKYFIVLTDLFSKFVVTKAVYDNTSTTAAQFLLYDVFMTYGTPLEIITDNGRHFTSSLYKSLLQLTNCCHVKTTPYNPQANGQCERHNATLVPNLVALSNNSRSNWDEKLLPTTFNYNATQHASTGCTPFELMFARTPRFLADLPSNLIIPTDVQHYQDAMTQFIEHVKIAARHNNLKHQHISKARYDRNRSNPQYLVGQHVLIRNRVSSSNKFSSKFIGPYIVINKLNDKTYTVQHSTTDHRAQVTVKDIRSLN</sequence>
<dbReference type="GO" id="GO:0004519">
    <property type="term" value="F:endonuclease activity"/>
    <property type="evidence" value="ECO:0007669"/>
    <property type="project" value="UniProtKB-KW"/>
</dbReference>
<evidence type="ECO:0000256" key="2">
    <source>
        <dbReference type="ARBA" id="ARBA00022695"/>
    </source>
</evidence>
<evidence type="ECO:0000313" key="11">
    <source>
        <dbReference type="Proteomes" id="UP000663834"/>
    </source>
</evidence>
<dbReference type="FunFam" id="3.30.70.270:FF:000020">
    <property type="entry name" value="Transposon Tf2-6 polyprotein-like Protein"/>
    <property type="match status" value="1"/>
</dbReference>
<feature type="region of interest" description="Disordered" evidence="7">
    <location>
        <begin position="657"/>
        <end position="693"/>
    </location>
</feature>
<evidence type="ECO:0000259" key="8">
    <source>
        <dbReference type="PROSITE" id="PS50878"/>
    </source>
</evidence>
<dbReference type="InterPro" id="IPR043502">
    <property type="entry name" value="DNA/RNA_pol_sf"/>
</dbReference>
<dbReference type="OrthoDB" id="420169at2759"/>
<accession>A0A815TYQ0</accession>
<dbReference type="Pfam" id="PF17921">
    <property type="entry name" value="Integrase_H2C2"/>
    <property type="match status" value="1"/>
</dbReference>
<feature type="domain" description="Integrase catalytic" evidence="9">
    <location>
        <begin position="825"/>
        <end position="988"/>
    </location>
</feature>
<evidence type="ECO:0000256" key="7">
    <source>
        <dbReference type="SAM" id="MobiDB-lite"/>
    </source>
</evidence>
<comment type="caution">
    <text evidence="10">The sequence shown here is derived from an EMBL/GenBank/DDBJ whole genome shotgun (WGS) entry which is preliminary data.</text>
</comment>
<keyword evidence="3" id="KW-0540">Nuclease</keyword>
<proteinExistence type="predicted"/>
<reference evidence="10" key="1">
    <citation type="submission" date="2021-02" db="EMBL/GenBank/DDBJ databases">
        <authorList>
            <person name="Nowell W R."/>
        </authorList>
    </citation>
    <scope>NUCLEOTIDE SEQUENCE</scope>
</reference>
<dbReference type="InterPro" id="IPR000477">
    <property type="entry name" value="RT_dom"/>
</dbReference>
<dbReference type="GO" id="GO:0015074">
    <property type="term" value="P:DNA integration"/>
    <property type="evidence" value="ECO:0007669"/>
    <property type="project" value="InterPro"/>
</dbReference>
<dbReference type="GO" id="GO:0016787">
    <property type="term" value="F:hydrolase activity"/>
    <property type="evidence" value="ECO:0007669"/>
    <property type="project" value="UniProtKB-KW"/>
</dbReference>
<name>A0A815TYQ0_9BILA</name>
<dbReference type="CDD" id="cd01647">
    <property type="entry name" value="RT_LTR"/>
    <property type="match status" value="1"/>
</dbReference>
<dbReference type="FunFam" id="1.10.340.70:FF:000001">
    <property type="entry name" value="Retrovirus-related Pol polyprotein from transposon gypsy-like Protein"/>
    <property type="match status" value="1"/>
</dbReference>
<keyword evidence="5" id="KW-0378">Hydrolase</keyword>
<evidence type="ECO:0000259" key="9">
    <source>
        <dbReference type="PROSITE" id="PS50994"/>
    </source>
</evidence>